<dbReference type="PRINTS" id="PR00830">
    <property type="entry name" value="ENDOLAPTASE"/>
</dbReference>
<dbReference type="Gene3D" id="3.40.50.300">
    <property type="entry name" value="P-loop containing nucleotide triphosphate hydrolases"/>
    <property type="match status" value="2"/>
</dbReference>
<dbReference type="Gene3D" id="3.30.230.10">
    <property type="match status" value="1"/>
</dbReference>
<dbReference type="GO" id="GO:0005524">
    <property type="term" value="F:ATP binding"/>
    <property type="evidence" value="ECO:0007669"/>
    <property type="project" value="InterPro"/>
</dbReference>
<dbReference type="eggNOG" id="COG1067">
    <property type="taxonomic scope" value="Bacteria"/>
</dbReference>
<reference evidence="5" key="1">
    <citation type="submission" date="2009-07" db="EMBL/GenBank/DDBJ databases">
        <authorList>
            <consortium name="US DOE Joint Genome Institute (JGI-PGF)"/>
            <person name="Lucas S."/>
            <person name="Copeland A."/>
            <person name="Lapidus A."/>
            <person name="Glavina del Rio T."/>
            <person name="Tice H."/>
            <person name="Bruce D."/>
            <person name="Goodwin L."/>
            <person name="Pitluck S."/>
            <person name="Larimer F."/>
            <person name="Land M.L."/>
            <person name="Mouttaki H."/>
            <person name="He Z."/>
            <person name="Zhou J."/>
            <person name="Hemme C.L."/>
        </authorList>
    </citation>
    <scope>NUCLEOTIDE SEQUENCE</scope>
    <source>
        <strain evidence="5">DSM 2782</strain>
    </source>
</reference>
<dbReference type="Pfam" id="PF05362">
    <property type="entry name" value="Lon_C"/>
    <property type="match status" value="1"/>
</dbReference>
<feature type="coiled-coil region" evidence="3">
    <location>
        <begin position="135"/>
        <end position="166"/>
    </location>
</feature>
<feature type="active site" evidence="2">
    <location>
        <position position="700"/>
    </location>
</feature>
<dbReference type="InterPro" id="IPR046843">
    <property type="entry name" value="LonB_AAA-LID"/>
</dbReference>
<dbReference type="Proteomes" id="UP000003860">
    <property type="component" value="Unassembled WGS sequence"/>
</dbReference>
<accession>F1TFP9</accession>
<evidence type="ECO:0000313" key="6">
    <source>
        <dbReference type="Proteomes" id="UP000003860"/>
    </source>
</evidence>
<dbReference type="GO" id="GO:0004252">
    <property type="term" value="F:serine-type endopeptidase activity"/>
    <property type="evidence" value="ECO:0007669"/>
    <property type="project" value="UniProtKB-UniRule"/>
</dbReference>
<keyword evidence="1 2" id="KW-0645">Protease</keyword>
<dbReference type="SUPFAM" id="SSF52540">
    <property type="entry name" value="P-loop containing nucleoside triphosphate hydrolases"/>
    <property type="match status" value="2"/>
</dbReference>
<dbReference type="InterPro" id="IPR008269">
    <property type="entry name" value="Lon_proteolytic"/>
</dbReference>
<keyword evidence="6" id="KW-1185">Reference proteome</keyword>
<dbReference type="Pfam" id="PF20437">
    <property type="entry name" value="LonC_helical"/>
    <property type="match status" value="1"/>
</dbReference>
<organism evidence="5 6">
    <name type="scientific">Ruminiclostridium papyrosolvens DSM 2782</name>
    <dbReference type="NCBI Taxonomy" id="588581"/>
    <lineage>
        <taxon>Bacteria</taxon>
        <taxon>Bacillati</taxon>
        <taxon>Bacillota</taxon>
        <taxon>Clostridia</taxon>
        <taxon>Eubacteriales</taxon>
        <taxon>Oscillospiraceae</taxon>
        <taxon>Ruminiclostridium</taxon>
    </lineage>
</organism>
<dbReference type="InterPro" id="IPR046844">
    <property type="entry name" value="Lon-like_helical"/>
</dbReference>
<dbReference type="InterPro" id="IPR027417">
    <property type="entry name" value="P-loop_NTPase"/>
</dbReference>
<dbReference type="GO" id="GO:0030163">
    <property type="term" value="P:protein catabolic process"/>
    <property type="evidence" value="ECO:0007669"/>
    <property type="project" value="InterPro"/>
</dbReference>
<dbReference type="Gene3D" id="1.10.8.60">
    <property type="match status" value="1"/>
</dbReference>
<dbReference type="InterPro" id="IPR027065">
    <property type="entry name" value="Lon_Prtase"/>
</dbReference>
<evidence type="ECO:0000259" key="4">
    <source>
        <dbReference type="PROSITE" id="PS51786"/>
    </source>
</evidence>
<dbReference type="InterPro" id="IPR020568">
    <property type="entry name" value="Ribosomal_Su5_D2-typ_SF"/>
</dbReference>
<dbReference type="GO" id="GO:0004176">
    <property type="term" value="F:ATP-dependent peptidase activity"/>
    <property type="evidence" value="ECO:0007669"/>
    <property type="project" value="UniProtKB-UniRule"/>
</dbReference>
<dbReference type="Pfam" id="PF13654">
    <property type="entry name" value="AAA_32"/>
    <property type="match status" value="1"/>
</dbReference>
<dbReference type="EC" id="3.4.21.53" evidence="2"/>
<dbReference type="GO" id="GO:0006508">
    <property type="term" value="P:proteolysis"/>
    <property type="evidence" value="ECO:0007669"/>
    <property type="project" value="UniProtKB-KW"/>
</dbReference>
<dbReference type="PROSITE" id="PS51786">
    <property type="entry name" value="LON_PROTEOLYTIC"/>
    <property type="match status" value="1"/>
</dbReference>
<name>F1TFP9_9FIRM</name>
<comment type="caution">
    <text evidence="5">The sequence shown here is derived from an EMBL/GenBank/DDBJ whole genome shotgun (WGS) entry which is preliminary data.</text>
</comment>
<dbReference type="STRING" id="588581.Cpap_1321"/>
<protein>
    <recommendedName>
        <fullName evidence="2">endopeptidase La</fullName>
        <ecNumber evidence="2">3.4.21.53</ecNumber>
    </recommendedName>
</protein>
<keyword evidence="3" id="KW-0175">Coiled coil</keyword>
<evidence type="ECO:0000313" key="5">
    <source>
        <dbReference type="EMBL" id="EGD46781.1"/>
    </source>
</evidence>
<reference evidence="5" key="2">
    <citation type="submission" date="2011-01" db="EMBL/GenBank/DDBJ databases">
        <title>The Non-contiguous Finished genome of Clostridium papyrosolvens.</title>
        <authorList>
            <person name="Lucas S."/>
            <person name="Copeland A."/>
            <person name="Lapidus A."/>
            <person name="Cheng J.-F."/>
            <person name="Goodwin L."/>
            <person name="Pitluck S."/>
            <person name="Misra M."/>
            <person name="Chertkov O."/>
            <person name="Detter J.C."/>
            <person name="Han C."/>
            <person name="Tapia R."/>
            <person name="Land M."/>
            <person name="Hauser L."/>
            <person name="Kyrpides N."/>
            <person name="Ivanova N."/>
            <person name="Pagani I."/>
            <person name="Mouttaki H."/>
            <person name="He Z."/>
            <person name="Zhou J."/>
            <person name="Hemme C.L."/>
            <person name="Woyke T."/>
        </authorList>
    </citation>
    <scope>NUCLEOTIDE SEQUENCE [LARGE SCALE GENOMIC DNA]</scope>
    <source>
        <strain evidence="5">DSM 2782</strain>
    </source>
</reference>
<evidence type="ECO:0000256" key="2">
    <source>
        <dbReference type="PROSITE-ProRule" id="PRU01122"/>
    </source>
</evidence>
<feature type="domain" description="Lon proteolytic" evidence="4">
    <location>
        <begin position="567"/>
        <end position="762"/>
    </location>
</feature>
<dbReference type="Pfam" id="PF20436">
    <property type="entry name" value="LonB_AAA-LID"/>
    <property type="match status" value="1"/>
</dbReference>
<dbReference type="AlphaFoldDB" id="F1TFP9"/>
<gene>
    <name evidence="5" type="ORF">Cpap_1321</name>
</gene>
<evidence type="ECO:0000256" key="3">
    <source>
        <dbReference type="SAM" id="Coils"/>
    </source>
</evidence>
<dbReference type="PANTHER" id="PTHR10046">
    <property type="entry name" value="ATP DEPENDENT LON PROTEASE FAMILY MEMBER"/>
    <property type="match status" value="1"/>
</dbReference>
<evidence type="ECO:0000256" key="1">
    <source>
        <dbReference type="ARBA" id="ARBA00022670"/>
    </source>
</evidence>
<dbReference type="InterPro" id="IPR041699">
    <property type="entry name" value="AAA_32"/>
</dbReference>
<dbReference type="RefSeq" id="WP_004620773.1">
    <property type="nucleotide sequence ID" value="NZ_ACXX02000011.1"/>
</dbReference>
<dbReference type="InterPro" id="IPR014721">
    <property type="entry name" value="Ribsml_uS5_D2-typ_fold_subgr"/>
</dbReference>
<dbReference type="OrthoDB" id="9758568at2"/>
<proteinExistence type="inferred from homology"/>
<dbReference type="EMBL" id="ACXX02000011">
    <property type="protein sequence ID" value="EGD46781.1"/>
    <property type="molecule type" value="Genomic_DNA"/>
</dbReference>
<comment type="catalytic activity">
    <reaction evidence="2">
        <text>Hydrolysis of proteins in presence of ATP.</text>
        <dbReference type="EC" id="3.4.21.53"/>
    </reaction>
</comment>
<keyword evidence="2" id="KW-0378">Hydrolase</keyword>
<sequence>MSKLKELSYQELDNRCKLEALPFKNTSQLETYEGIIGQERASKAMEFGLKMKMRGYNIYMSGPTGTGKTSFARQILSETAANQKIPDDWCYIYNFSQPNQPLAINLPAGTGKQFQHDMEEFTKIIKQEIVNAFDNDQYEKEKSEIMDEYEDKKDELLDKLSKDAEEHGFKVNTGSSGIYFLPIIEGRTISEEEFSTLDDETKDEINQKTNILQQETLDIIRKLKNNDKETEKKVSEWENKIALLALGVHIDDLKEKYIKFEVIQKYLEEVQKDILDNLDDFKEEEVSEEQQQLLIPWMQKPETAVTKYKVNVLVDNSALKGAPVILDSNPTYSNLIGKIEYENEFGSVSTDYTKIKPGLFHVANGGYLILQAKDVLSNPQAYEAINRVLKTKKIMIENMKDQTGIVAVTAIKPQPIPVDLKVILVGSTTIYELLYEYEEDFRKLFKVKVDFDEEMDRNDENILKLAQFISGFCKKEKTLHFDKSGVAKVVEYASGLVEDKNKLSTRFNEIVEILCEACMWAEDDGAKLVKAKHVQQAISEKAYRCDRLDKKLLEMLNEGTIMVDTEGSEIGQINGLTVMDMGDYSFGKPSRITASTYIGESGIVNVEREVDLSGTSHSKGVLILSGYIGQKYAQEFPLSLTASLCFEQMYGGVDGDSASSAELYAILSSLAEVPIKQSIAVTGSVNQKGEIQPVGGVRYKIEGFFELCKLRGLTGEQGVIIPCQNVKNLVLKDEVIDAVKKKLFHIYPVETIDQGIEILTGKKAGEKGKNEEYKSDTINYLVSEKLRRFAATVSSAGGNKKIKR</sequence>
<dbReference type="SUPFAM" id="SSF54211">
    <property type="entry name" value="Ribosomal protein S5 domain 2-like"/>
    <property type="match status" value="1"/>
</dbReference>
<keyword evidence="2" id="KW-0720">Serine protease</keyword>
<feature type="active site" evidence="2">
    <location>
        <position position="657"/>
    </location>
</feature>
<comment type="similarity">
    <text evidence="2">Belongs to the peptidase S16 family.</text>
</comment>